<feature type="repeat" description="WD" evidence="3">
    <location>
        <begin position="827"/>
        <end position="868"/>
    </location>
</feature>
<organism evidence="6 7">
    <name type="scientific">Pleodorina starrii</name>
    <dbReference type="NCBI Taxonomy" id="330485"/>
    <lineage>
        <taxon>Eukaryota</taxon>
        <taxon>Viridiplantae</taxon>
        <taxon>Chlorophyta</taxon>
        <taxon>core chlorophytes</taxon>
        <taxon>Chlorophyceae</taxon>
        <taxon>CS clade</taxon>
        <taxon>Chlamydomonadales</taxon>
        <taxon>Volvocaceae</taxon>
        <taxon>Pleodorina</taxon>
    </lineage>
</organism>
<dbReference type="Proteomes" id="UP001165080">
    <property type="component" value="Unassembled WGS sequence"/>
</dbReference>
<dbReference type="Gene3D" id="2.130.10.10">
    <property type="entry name" value="YVTN repeat-like/Quinoprotein amine dehydrogenase"/>
    <property type="match status" value="2"/>
</dbReference>
<dbReference type="InterPro" id="IPR001680">
    <property type="entry name" value="WD40_rpt"/>
</dbReference>
<feature type="region of interest" description="Disordered" evidence="4">
    <location>
        <begin position="222"/>
        <end position="245"/>
    </location>
</feature>
<keyword evidence="1 3" id="KW-0853">WD repeat</keyword>
<gene>
    <name evidence="6" type="primary">PLESTBF000751</name>
    <name evidence="6" type="ORF">PLESTB_001549300</name>
</gene>
<dbReference type="InterPro" id="IPR005108">
    <property type="entry name" value="HELP"/>
</dbReference>
<reference evidence="6 7" key="1">
    <citation type="journal article" date="2023" name="Commun. Biol.">
        <title>Reorganization of the ancestral sex-determining regions during the evolution of trioecy in Pleodorina starrii.</title>
        <authorList>
            <person name="Takahashi K."/>
            <person name="Suzuki S."/>
            <person name="Kawai-Toyooka H."/>
            <person name="Yamamoto K."/>
            <person name="Hamaji T."/>
            <person name="Ootsuki R."/>
            <person name="Yamaguchi H."/>
            <person name="Kawachi M."/>
            <person name="Higashiyama T."/>
            <person name="Nozaki H."/>
        </authorList>
    </citation>
    <scope>NUCLEOTIDE SEQUENCE [LARGE SCALE GENOMIC DNA]</scope>
    <source>
        <strain evidence="6 7">NIES-4479</strain>
    </source>
</reference>
<evidence type="ECO:0000313" key="7">
    <source>
        <dbReference type="Proteomes" id="UP001165080"/>
    </source>
</evidence>
<name>A0A9W6BX50_9CHLO</name>
<dbReference type="InterPro" id="IPR002048">
    <property type="entry name" value="EF_hand_dom"/>
</dbReference>
<dbReference type="PROSITE" id="PS50222">
    <property type="entry name" value="EF_HAND_2"/>
    <property type="match status" value="1"/>
</dbReference>
<evidence type="ECO:0000256" key="2">
    <source>
        <dbReference type="ARBA" id="ARBA00022737"/>
    </source>
</evidence>
<feature type="repeat" description="WD" evidence="3">
    <location>
        <begin position="960"/>
        <end position="1001"/>
    </location>
</feature>
<dbReference type="SMART" id="SM00320">
    <property type="entry name" value="WD40"/>
    <property type="match status" value="9"/>
</dbReference>
<comment type="caution">
    <text evidence="6">The sequence shown here is derived from an EMBL/GenBank/DDBJ whole genome shotgun (WGS) entry which is preliminary data.</text>
</comment>
<feature type="region of interest" description="Disordered" evidence="4">
    <location>
        <begin position="55"/>
        <end position="159"/>
    </location>
</feature>
<dbReference type="InterPro" id="IPR015943">
    <property type="entry name" value="WD40/YVTN_repeat-like_dom_sf"/>
</dbReference>
<dbReference type="PANTHER" id="PTHR13720">
    <property type="entry name" value="WD-40 REPEAT PROTEIN"/>
    <property type="match status" value="1"/>
</dbReference>
<proteinExistence type="predicted"/>
<dbReference type="SUPFAM" id="SSF82171">
    <property type="entry name" value="DPP6 N-terminal domain-like"/>
    <property type="match status" value="1"/>
</dbReference>
<sequence length="1218" mass="127242">MSGTMGDSTRARIAGAIRSANAGGGVAAGDRAPGTYVGGYAGGMGGSWSKAATNRGIDPMRGGDAGGGAGAAAGAGGGGASRMRPLPAGGGGGGSGGAAANGGFGLLGGGGHSQQQQQQQAVVGQRERVRPGSHGAKNAWDELPRKDLPRAPPHGVTTKQIKPVSATMAGGKTTRPLMGIGMDLKAPGLGQMGSGVEAVGGALAAAAAARAKLGGGGGGRGGMGGGTFGDPAGPPPARNSRAGVPSYNPGRVAFAEQEGRVAAAGQQMAEMSMSGIVGGGGGAPDLSDASMAMLEDQIRDALRNRRTVYEDSKSLLLKMFKSVDDGSGDVSWSEFSALCGQLGVECGVAEAQRLFERFGYKDRLPYSRFAHVLLTQPSRQLAEEMPIRHGPFKDVMAANFHGKIKDKRCRKPLYTPTSWDPQVDAARSAELPNKRLVLNFVYGYNGKDATSQNLFYNSSGQAVYFTAGVAVVYTRRTGGGSSGSSSSGHSQHFFLGHTDDIKALALCPAEVDVGGRKYPPRSIAATAQVSSHDEGPFICVWDSRVGSQQGEPQLARLSFMKEDRGFSALGFSHDGVHLAAVATDNAHTVYVYDWRRNRLESSGKGQMGDPPQVYGLEWNPYAGRPGSVPPAFLTFGKKHIKMWTRGDGPTGQGQWSAKQLSTGRLDMQNVHSAAWLPPRQEGGAECLVVAGMADGQLYVFKGITAIKSIQAHAKGPQSIQPDGHVAYTGLRGMRLAEMRDAATGGATGKRVLLTGGSDGTILRWDVSDGSLVEGRFAAPPLSLRSSLPDRGHIVRALDYDPVRGVVLVGTNQGGVMEVADNTQTVLVYGHSDDVWAVAFHPLLPTRAATVSDKVLTLWDLEARAMERCGVVGFAARAVAFSSRPLEGDGRTHHVAVGGAKGDLMVFLESTLQPVHKTKDSREGITDLKYSPDCRHLAAATADTWIDIYNVSKSYQRVSRCSGHSSTVRGIDWSTDGSVLQSDSADLELLVWNARTGKQIPIPSRDTSFSTHTLRLGFPVLGIWPDGSDGTDVNSVCRSARGDVVATADDSGLVKLFNCPVVLEDAPHRAYRGHSSHVMGVRFSCDDSLLVSVGGYDWAMFQFSVVELQPMDHGPNLPTKVWGALDPEGRSYGWTYTPYDVNPASSGAGGGPGGAPPPLPAAPPPEGTPPSHAMAPAALRYGSGDGAAEAAAHGFGAVADDEELQVDEEEIDPGDEGSI</sequence>
<evidence type="ECO:0000256" key="4">
    <source>
        <dbReference type="SAM" id="MobiDB-lite"/>
    </source>
</evidence>
<protein>
    <recommendedName>
        <fullName evidence="5">EF-hand domain-containing protein</fullName>
    </recommendedName>
</protein>
<dbReference type="PROSITE" id="PS50082">
    <property type="entry name" value="WD_REPEATS_2"/>
    <property type="match status" value="3"/>
</dbReference>
<feature type="compositionally biased region" description="Gly residues" evidence="4">
    <location>
        <begin position="88"/>
        <end position="112"/>
    </location>
</feature>
<dbReference type="InterPro" id="IPR036322">
    <property type="entry name" value="WD40_repeat_dom_sf"/>
</dbReference>
<dbReference type="AlphaFoldDB" id="A0A9W6BX50"/>
<evidence type="ECO:0000256" key="1">
    <source>
        <dbReference type="ARBA" id="ARBA00022574"/>
    </source>
</evidence>
<feature type="compositionally biased region" description="Low complexity" evidence="4">
    <location>
        <begin position="1185"/>
        <end position="1197"/>
    </location>
</feature>
<feature type="region of interest" description="Disordered" evidence="4">
    <location>
        <begin position="1144"/>
        <end position="1218"/>
    </location>
</feature>
<dbReference type="EMBL" id="BRXU01000030">
    <property type="protein sequence ID" value="GLC59889.1"/>
    <property type="molecule type" value="Genomic_DNA"/>
</dbReference>
<accession>A0A9W6BX50</accession>
<feature type="repeat" description="WD" evidence="3">
    <location>
        <begin position="752"/>
        <end position="774"/>
    </location>
</feature>
<evidence type="ECO:0000313" key="6">
    <source>
        <dbReference type="EMBL" id="GLC59889.1"/>
    </source>
</evidence>
<feature type="domain" description="EF-hand" evidence="5">
    <location>
        <begin position="311"/>
        <end position="345"/>
    </location>
</feature>
<evidence type="ECO:0000256" key="3">
    <source>
        <dbReference type="PROSITE-ProRule" id="PRU00221"/>
    </source>
</evidence>
<dbReference type="GO" id="GO:0008017">
    <property type="term" value="F:microtubule binding"/>
    <property type="evidence" value="ECO:0007669"/>
    <property type="project" value="TreeGrafter"/>
</dbReference>
<feature type="compositionally biased region" description="Pro residues" evidence="4">
    <location>
        <begin position="1153"/>
        <end position="1167"/>
    </location>
</feature>
<dbReference type="PROSITE" id="PS50294">
    <property type="entry name" value="WD_REPEATS_REGION"/>
    <property type="match status" value="1"/>
</dbReference>
<feature type="compositionally biased region" description="Low complexity" evidence="4">
    <location>
        <begin position="113"/>
        <end position="124"/>
    </location>
</feature>
<evidence type="ECO:0000259" key="5">
    <source>
        <dbReference type="PROSITE" id="PS50222"/>
    </source>
</evidence>
<dbReference type="InterPro" id="IPR050630">
    <property type="entry name" value="WD_repeat_EMAP"/>
</dbReference>
<feature type="compositionally biased region" description="Gly residues" evidence="4">
    <location>
        <begin position="63"/>
        <end position="80"/>
    </location>
</feature>
<dbReference type="Pfam" id="PF03451">
    <property type="entry name" value="HELP"/>
    <property type="match status" value="1"/>
</dbReference>
<feature type="compositionally biased region" description="Acidic residues" evidence="4">
    <location>
        <begin position="1198"/>
        <end position="1218"/>
    </location>
</feature>
<dbReference type="FunFam" id="2.130.10.10:FF:000320">
    <property type="entry name" value="echinoderm microtubule-associated protein-like 6"/>
    <property type="match status" value="1"/>
</dbReference>
<dbReference type="SUPFAM" id="SSF50978">
    <property type="entry name" value="WD40 repeat-like"/>
    <property type="match status" value="1"/>
</dbReference>
<dbReference type="PANTHER" id="PTHR13720:SF33">
    <property type="entry name" value="HELP DOMAIN-CONTAINING PROTEIN"/>
    <property type="match status" value="1"/>
</dbReference>
<dbReference type="GO" id="GO:0005509">
    <property type="term" value="F:calcium ion binding"/>
    <property type="evidence" value="ECO:0007669"/>
    <property type="project" value="InterPro"/>
</dbReference>
<keyword evidence="7" id="KW-1185">Reference proteome</keyword>
<dbReference type="InterPro" id="IPR055442">
    <property type="entry name" value="Beta-prop_EML-like_2nd"/>
</dbReference>
<feature type="compositionally biased region" description="Basic and acidic residues" evidence="4">
    <location>
        <begin position="139"/>
        <end position="149"/>
    </location>
</feature>
<dbReference type="Pfam" id="PF23414">
    <property type="entry name" value="Beta-prop_EML_2"/>
    <property type="match status" value="1"/>
</dbReference>
<keyword evidence="2" id="KW-0677">Repeat</keyword>